<evidence type="ECO:0000313" key="4">
    <source>
        <dbReference type="Proteomes" id="UP000199297"/>
    </source>
</evidence>
<dbReference type="AlphaFoldDB" id="A0A1H7QQF4"/>
<evidence type="ECO:0008006" key="5">
    <source>
        <dbReference type="Google" id="ProtNLM"/>
    </source>
</evidence>
<proteinExistence type="predicted"/>
<feature type="domain" description="DUF1285" evidence="1">
    <location>
        <begin position="22"/>
        <end position="88"/>
    </location>
</feature>
<dbReference type="InterPro" id="IPR048342">
    <property type="entry name" value="DUF1285_C"/>
</dbReference>
<dbReference type="InterPro" id="IPR023361">
    <property type="entry name" value="DUF1285_beta_roll_sf"/>
</dbReference>
<gene>
    <name evidence="3" type="ORF">SAMN05216262_11256</name>
</gene>
<evidence type="ECO:0000313" key="3">
    <source>
        <dbReference type="EMBL" id="SEL49835.1"/>
    </source>
</evidence>
<dbReference type="OrthoDB" id="3078366at2"/>
<accession>A0A1H7QQF4</accession>
<dbReference type="Gene3D" id="2.30.270.10">
    <property type="entry name" value="duf1285 protein"/>
    <property type="match status" value="1"/>
</dbReference>
<evidence type="ECO:0000259" key="2">
    <source>
        <dbReference type="Pfam" id="PF21028"/>
    </source>
</evidence>
<reference evidence="4" key="1">
    <citation type="submission" date="2016-10" db="EMBL/GenBank/DDBJ databases">
        <authorList>
            <person name="Varghese N."/>
            <person name="Submissions S."/>
        </authorList>
    </citation>
    <scope>NUCLEOTIDE SEQUENCE [LARGE SCALE GENOMIC DNA]</scope>
    <source>
        <strain evidence="4">CGMCC 1.9127</strain>
    </source>
</reference>
<organism evidence="3 4">
    <name type="scientific">Colwellia chukchiensis</name>
    <dbReference type="NCBI Taxonomy" id="641665"/>
    <lineage>
        <taxon>Bacteria</taxon>
        <taxon>Pseudomonadati</taxon>
        <taxon>Pseudomonadota</taxon>
        <taxon>Gammaproteobacteria</taxon>
        <taxon>Alteromonadales</taxon>
        <taxon>Colwelliaceae</taxon>
        <taxon>Colwellia</taxon>
    </lineage>
</organism>
<protein>
    <recommendedName>
        <fullName evidence="5">DUF1285 domain-containing protein</fullName>
    </recommendedName>
</protein>
<dbReference type="RefSeq" id="WP_085285479.1">
    <property type="nucleotide sequence ID" value="NZ_FOBI01000012.1"/>
</dbReference>
<dbReference type="Gene3D" id="3.10.540.10">
    <property type="entry name" value="duf1285 like domain"/>
    <property type="match status" value="1"/>
</dbReference>
<dbReference type="Pfam" id="PF21028">
    <property type="entry name" value="DUF1285_C"/>
    <property type="match status" value="1"/>
</dbReference>
<dbReference type="InterPro" id="IPR010707">
    <property type="entry name" value="DUF1285"/>
</dbReference>
<evidence type="ECO:0000259" key="1">
    <source>
        <dbReference type="Pfam" id="PF06938"/>
    </source>
</evidence>
<dbReference type="STRING" id="641665.GCA_002104455_01096"/>
<dbReference type="Pfam" id="PF06938">
    <property type="entry name" value="DUF1285_N"/>
    <property type="match status" value="1"/>
</dbReference>
<dbReference type="Proteomes" id="UP000199297">
    <property type="component" value="Unassembled WGS sequence"/>
</dbReference>
<feature type="domain" description="DUF1285" evidence="2">
    <location>
        <begin position="89"/>
        <end position="177"/>
    </location>
</feature>
<dbReference type="PIRSF" id="PIRSF029557">
    <property type="entry name" value="UCP029557"/>
    <property type="match status" value="1"/>
</dbReference>
<dbReference type="EMBL" id="FOBI01000012">
    <property type="protein sequence ID" value="SEL49835.1"/>
    <property type="molecule type" value="Genomic_DNA"/>
</dbReference>
<name>A0A1H7QQF4_9GAMM</name>
<dbReference type="InterPro" id="IPR048341">
    <property type="entry name" value="DUF1285_N"/>
</dbReference>
<keyword evidence="4" id="KW-1185">Reference proteome</keyword>
<sequence>MPLDKISAQISANLASAEQKMPPVDQWHPPYSGEIDIVIKADGHWFYQGGIFKRKSLVKLFASVLKKEADDYFLVTPVEKFGIKVEDAPFLITQWQWLDEQKTIMQVSTNLEDSFILNAQHPLKISDDGSLYVTVRRNLPAKVHRNVYYQWVDLAQQESTKQGTELVFFSAEHRFCLGRLSN</sequence>